<reference evidence="1 2" key="1">
    <citation type="submission" date="2020-04" db="EMBL/GenBank/DDBJ databases">
        <authorList>
            <person name="Yin C."/>
        </authorList>
    </citation>
    <scope>NUCLEOTIDE SEQUENCE [LARGE SCALE GENOMIC DNA]</scope>
    <source>
        <strain evidence="1 2">Ak56</strain>
    </source>
</reference>
<dbReference type="RefSeq" id="WP_168742578.1">
    <property type="nucleotide sequence ID" value="NZ_JABAHZ010000010.1"/>
</dbReference>
<proteinExistence type="predicted"/>
<evidence type="ECO:0000313" key="2">
    <source>
        <dbReference type="Proteomes" id="UP000552864"/>
    </source>
</evidence>
<dbReference type="EMBL" id="JABAHZ010000010">
    <property type="protein sequence ID" value="NLR82508.1"/>
    <property type="molecule type" value="Genomic_DNA"/>
</dbReference>
<protein>
    <submittedName>
        <fullName evidence="1">Uncharacterized protein</fullName>
    </submittedName>
</protein>
<organism evidence="1 2">
    <name type="scientific">Chitinophaga eiseniae</name>
    <dbReference type="NCBI Taxonomy" id="634771"/>
    <lineage>
        <taxon>Bacteria</taxon>
        <taxon>Pseudomonadati</taxon>
        <taxon>Bacteroidota</taxon>
        <taxon>Chitinophagia</taxon>
        <taxon>Chitinophagales</taxon>
        <taxon>Chitinophagaceae</taxon>
        <taxon>Chitinophaga</taxon>
    </lineage>
</organism>
<gene>
    <name evidence="1" type="ORF">HGH91_28080</name>
</gene>
<accession>A0A847SVK4</accession>
<dbReference type="Proteomes" id="UP000552864">
    <property type="component" value="Unassembled WGS sequence"/>
</dbReference>
<keyword evidence="2" id="KW-1185">Reference proteome</keyword>
<comment type="caution">
    <text evidence="1">The sequence shown here is derived from an EMBL/GenBank/DDBJ whole genome shotgun (WGS) entry which is preliminary data.</text>
</comment>
<evidence type="ECO:0000313" key="1">
    <source>
        <dbReference type="EMBL" id="NLR82508.1"/>
    </source>
</evidence>
<sequence length="539" mass="60950">MKQFPYLLLMVLLYPFFLSAQSVGGSKKKKCKGCKSIISLAPITIDFTAKENVVYQSIVPQNSSVDIIIENVNLKVVDTTKNIERQTFNEIPPKLFETLSKATLPDAGEPGAGMASRETTLFSASQIHSGRLQKQKFDLEQRYKKINGQINDRLDNLKLYRDVIYQVKFLLQYQNDLTYKQNDCNKRLDDLKSEVDKLTQDYFKNEKMGVESGDRGAITARTQYADNRGIISRHIASLIAKEQETYDKLVVLFAPGNMSKLEEDINALGAEIQKVNVNRAPETQALAKELRDNPQVLELEPAFTDLKHYYELAAVPKLHADFSNFSTTGKDELLKTYDYFERGHFVHVVSVPLIKEDEVNVSIDITPKTGAPCAVVPRHYTLTFRPKGKIKIDFSSGLFVNFGGNDFKDQSYRYEDIEGNGDSSVIRKNKGKNSVFPSIGALMHIYWRNGKDFHPAFTFGLSTKDLDRINYHLGGSLIFGYSQRYIISAGGTLTKARLIDDKYEEGQKVRKPDVTATVPTANFNRFGFFLSFTYNVSAK</sequence>
<name>A0A847SVK4_9BACT</name>
<dbReference type="AlphaFoldDB" id="A0A847SVK4"/>